<dbReference type="PROSITE" id="PS00107">
    <property type="entry name" value="PROTEIN_KINASE_ATP"/>
    <property type="match status" value="1"/>
</dbReference>
<dbReference type="PROSITE" id="PS50011">
    <property type="entry name" value="PROTEIN_KINASE_DOM"/>
    <property type="match status" value="1"/>
</dbReference>
<feature type="chain" id="PRO_5043174744" description="Protein kinase domain-containing protein" evidence="16">
    <location>
        <begin position="21"/>
        <end position="718"/>
    </location>
</feature>
<keyword evidence="4" id="KW-0808">Transferase</keyword>
<feature type="binding site" evidence="14">
    <location>
        <position position="624"/>
    </location>
    <ligand>
        <name>ATP</name>
        <dbReference type="ChEBI" id="CHEBI:30616"/>
    </ligand>
</feature>
<dbReference type="SMART" id="SM00181">
    <property type="entry name" value="EGF"/>
    <property type="match status" value="3"/>
</dbReference>
<keyword evidence="19" id="KW-1185">Reference proteome</keyword>
<dbReference type="InterPro" id="IPR011009">
    <property type="entry name" value="Kinase-like_dom_sf"/>
</dbReference>
<dbReference type="OrthoDB" id="685410at2759"/>
<dbReference type="Gene3D" id="2.10.25.10">
    <property type="entry name" value="Laminin"/>
    <property type="match status" value="1"/>
</dbReference>
<evidence type="ECO:0000256" key="9">
    <source>
        <dbReference type="ARBA" id="ARBA00022840"/>
    </source>
</evidence>
<dbReference type="Gramene" id="TraesARI3D03G02039690.1">
    <property type="protein sequence ID" value="TraesARI3D03G02039690.1"/>
    <property type="gene ID" value="TraesARI3D03G02039690"/>
</dbReference>
<dbReference type="FunFam" id="3.30.200.20:FF:000043">
    <property type="entry name" value="Wall-associated receptor kinase 2"/>
    <property type="match status" value="1"/>
</dbReference>
<evidence type="ECO:0000256" key="16">
    <source>
        <dbReference type="SAM" id="SignalP"/>
    </source>
</evidence>
<dbReference type="Gramene" id="TraesCS3D02G527200.1">
    <property type="protein sequence ID" value="TraesCS3D02G527200.1"/>
    <property type="gene ID" value="TraesCS3D02G527200"/>
</dbReference>
<dbReference type="EnsemblPlants" id="TraesCS3D02G527200.1">
    <property type="protein sequence ID" value="TraesCS3D02G527200.1"/>
    <property type="gene ID" value="TraesCS3D02G527200"/>
</dbReference>
<keyword evidence="2" id="KW-0723">Serine/threonine-protein kinase</keyword>
<dbReference type="PROSITE" id="PS01187">
    <property type="entry name" value="EGF_CA"/>
    <property type="match status" value="1"/>
</dbReference>
<reference evidence="18" key="2">
    <citation type="submission" date="2018-10" db="UniProtKB">
        <authorList>
            <consortium name="EnsemblPlants"/>
        </authorList>
    </citation>
    <scope>IDENTIFICATION</scope>
</reference>
<keyword evidence="3" id="KW-0245">EGF-like domain</keyword>
<dbReference type="AlphaFoldDB" id="A0A3B6H4F8"/>
<dbReference type="SUPFAM" id="SSF57184">
    <property type="entry name" value="Growth factor receptor domain"/>
    <property type="match status" value="1"/>
</dbReference>
<dbReference type="InterPro" id="IPR018097">
    <property type="entry name" value="EGF_Ca-bd_CS"/>
</dbReference>
<accession>A0A3B6H4F8</accession>
<dbReference type="Gramene" id="TraesSYM3D03G02024510.1">
    <property type="protein sequence ID" value="TraesSYM3D03G02024510.1"/>
    <property type="gene ID" value="TraesSYM3D03G02024510"/>
</dbReference>
<keyword evidence="10 15" id="KW-1133">Transmembrane helix</keyword>
<evidence type="ECO:0000256" key="11">
    <source>
        <dbReference type="ARBA" id="ARBA00023136"/>
    </source>
</evidence>
<dbReference type="InterPro" id="IPR045274">
    <property type="entry name" value="WAK-like"/>
</dbReference>
<evidence type="ECO:0000256" key="2">
    <source>
        <dbReference type="ARBA" id="ARBA00022527"/>
    </source>
</evidence>
<dbReference type="Gramene" id="TraesROB_scaffold_031347_01G000300.1">
    <property type="protein sequence ID" value="TraesROB_scaffold_031347_01G000300.1"/>
    <property type="gene ID" value="TraesROB_scaffold_031347_01G000300"/>
</dbReference>
<dbReference type="InterPro" id="IPR017441">
    <property type="entry name" value="Protein_kinase_ATP_BS"/>
</dbReference>
<evidence type="ECO:0000256" key="14">
    <source>
        <dbReference type="PROSITE-ProRule" id="PRU10141"/>
    </source>
</evidence>
<dbReference type="SMART" id="SM00179">
    <property type="entry name" value="EGF_CA"/>
    <property type="match status" value="1"/>
</dbReference>
<dbReference type="InterPro" id="IPR025287">
    <property type="entry name" value="WAK_GUB"/>
</dbReference>
<dbReference type="GO" id="GO:0030247">
    <property type="term" value="F:polysaccharide binding"/>
    <property type="evidence" value="ECO:0007669"/>
    <property type="project" value="InterPro"/>
</dbReference>
<keyword evidence="12" id="KW-1015">Disulfide bond</keyword>
<evidence type="ECO:0000256" key="15">
    <source>
        <dbReference type="SAM" id="Phobius"/>
    </source>
</evidence>
<dbReference type="SUPFAM" id="SSF56112">
    <property type="entry name" value="Protein kinase-like (PK-like)"/>
    <property type="match status" value="1"/>
</dbReference>
<dbReference type="InterPro" id="IPR000742">
    <property type="entry name" value="EGF"/>
</dbReference>
<dbReference type="Gramene" id="TraesKAR3D01G0439580.1">
    <property type="protein sequence ID" value="cds.TraesKAR3D01G0439580.1"/>
    <property type="gene ID" value="TraesKAR3D01G0439580"/>
</dbReference>
<dbReference type="GO" id="GO:0007166">
    <property type="term" value="P:cell surface receptor signaling pathway"/>
    <property type="evidence" value="ECO:0000318"/>
    <property type="project" value="GO_Central"/>
</dbReference>
<feature type="transmembrane region" description="Helical" evidence="15">
    <location>
        <begin position="517"/>
        <end position="545"/>
    </location>
</feature>
<dbReference type="Gramene" id="TraesRN3D0101217500.1">
    <property type="protein sequence ID" value="TraesRN3D0101217500.1"/>
    <property type="gene ID" value="TraesRN3D0101217500"/>
</dbReference>
<reference evidence="18" key="1">
    <citation type="submission" date="2018-08" db="EMBL/GenBank/DDBJ databases">
        <authorList>
            <person name="Rossello M."/>
        </authorList>
    </citation>
    <scope>NUCLEOTIDE SEQUENCE [LARGE SCALE GENOMIC DNA]</scope>
    <source>
        <strain evidence="18">cv. Chinese Spring</strain>
    </source>
</reference>
<evidence type="ECO:0000256" key="13">
    <source>
        <dbReference type="ARBA" id="ARBA00023180"/>
    </source>
</evidence>
<dbReference type="InterPro" id="IPR009030">
    <property type="entry name" value="Growth_fac_rcpt_cys_sf"/>
</dbReference>
<keyword evidence="11 15" id="KW-0472">Membrane</keyword>
<keyword evidence="13" id="KW-0325">Glycoprotein</keyword>
<keyword evidence="8" id="KW-0418">Kinase</keyword>
<dbReference type="Gramene" id="TraesWEE_scaffold_040459_01G000200.1">
    <property type="protein sequence ID" value="TraesWEE_scaffold_040459_01G000200.1"/>
    <property type="gene ID" value="TraesWEE_scaffold_040459_01G000200"/>
</dbReference>
<sequence>MGILLMIYASLSLLLLGSLGNLTALASGVVTSHNPEGNWAHPSLAMLDGCLKTCGDLSFDYPFGIGSRCSRGPDFNLTCDDTAQSPRLFLRDGITEVIDNIVVASDGDYYDNDYGIITSFWHTIPMKSGVHVYYLSFQPPGRSFSRGETILNITGCDLDVYWVNNNTHRTTWVCGTVCPDQAITETMSRLNCSGIGCCSFPVTGLLPDAFQLKFVHHHNKTSTATPSNQTSMLWDRISISDDETAVWWNIVGQPNCASTVQNRSTYACISRHSLCRDESVTSNNGYNCICNAGYAGSPFLQDGCSRDEGYNPIPSRANCTRWCGNISVPYPFGLEEGCFAREQFQLNCANMASSTVLMFEFDQVMSLNVDEGTIKSIGSDQQGASFYHIFSRRALFVGYGYFYSMQWVAANLSCIEAQQNISGYACVSTNSKCVAVEAKIDYGELSYIGYRCKCSDGFRGNPYTQSGCQDIDECLQPNICKGICHNIEGSFYCTECPHKTEYDLHKMQCTTTKQHTLLSGIIIGLSGGFGILALSFGTVFLIRVWKRNIQQQLRKNYFRKNQGLLLETLISSDESANDKTKIFSLEELEKATDNFDRARIIGCGGHGMVYKGMLSDQRVVAIKKSKVIEKAEITQFINEVVILSQVNHRNIVKLFGCCLETEVPLLVYEYISCGSLSKVLHADSSNSFSLSWDDYVRIALETAGALSYLHSAASKKKL</sequence>
<dbReference type="Gramene" id="TraesCAD_scaffold_073668_01G000200.1">
    <property type="protein sequence ID" value="TraesCAD_scaffold_073668_01G000200.1"/>
    <property type="gene ID" value="TraesCAD_scaffold_073668_01G000200"/>
</dbReference>
<evidence type="ECO:0000313" key="18">
    <source>
        <dbReference type="EnsemblPlants" id="TraesCS3D02G527200.1"/>
    </source>
</evidence>
<protein>
    <recommendedName>
        <fullName evidence="17">Protein kinase domain-containing protein</fullName>
    </recommendedName>
</protein>
<feature type="domain" description="Protein kinase" evidence="17">
    <location>
        <begin position="595"/>
        <end position="718"/>
    </location>
</feature>
<evidence type="ECO:0000256" key="3">
    <source>
        <dbReference type="ARBA" id="ARBA00022536"/>
    </source>
</evidence>
<dbReference type="Gramene" id="TraesCLE_scaffold_028738_01G000200.1">
    <property type="protein sequence ID" value="TraesCLE_scaffold_028738_01G000200.1"/>
    <property type="gene ID" value="TraesCLE_scaffold_028738_01G000200"/>
</dbReference>
<evidence type="ECO:0000259" key="17">
    <source>
        <dbReference type="PROSITE" id="PS50011"/>
    </source>
</evidence>
<evidence type="ECO:0000256" key="6">
    <source>
        <dbReference type="ARBA" id="ARBA00022729"/>
    </source>
</evidence>
<dbReference type="GO" id="GO:0005509">
    <property type="term" value="F:calcium ion binding"/>
    <property type="evidence" value="ECO:0007669"/>
    <property type="project" value="InterPro"/>
</dbReference>
<evidence type="ECO:0000256" key="1">
    <source>
        <dbReference type="ARBA" id="ARBA00004479"/>
    </source>
</evidence>
<dbReference type="SMR" id="A0A3B6H4F8"/>
<dbReference type="Pfam" id="PF13947">
    <property type="entry name" value="GUB_WAK_bind"/>
    <property type="match status" value="2"/>
</dbReference>
<dbReference type="Proteomes" id="UP000019116">
    <property type="component" value="Chromosome 3D"/>
</dbReference>
<evidence type="ECO:0000256" key="10">
    <source>
        <dbReference type="ARBA" id="ARBA00022989"/>
    </source>
</evidence>
<keyword evidence="9 14" id="KW-0067">ATP-binding</keyword>
<evidence type="ECO:0000256" key="12">
    <source>
        <dbReference type="ARBA" id="ARBA00023157"/>
    </source>
</evidence>
<dbReference type="InterPro" id="IPR001881">
    <property type="entry name" value="EGF-like_Ca-bd_dom"/>
</dbReference>
<evidence type="ECO:0000256" key="7">
    <source>
        <dbReference type="ARBA" id="ARBA00022741"/>
    </source>
</evidence>
<dbReference type="GO" id="GO:0005524">
    <property type="term" value="F:ATP binding"/>
    <property type="evidence" value="ECO:0007669"/>
    <property type="project" value="UniProtKB-UniRule"/>
</dbReference>
<proteinExistence type="predicted"/>
<name>A0A3B6H4F8_WHEAT</name>
<dbReference type="PANTHER" id="PTHR27005">
    <property type="entry name" value="WALL-ASSOCIATED RECEPTOR KINASE-LIKE 21"/>
    <property type="match status" value="1"/>
</dbReference>
<comment type="subcellular location">
    <subcellularLocation>
        <location evidence="1">Membrane</location>
        <topology evidence="1">Single-pass type I membrane protein</topology>
    </subcellularLocation>
</comment>
<evidence type="ECO:0000256" key="8">
    <source>
        <dbReference type="ARBA" id="ARBA00022777"/>
    </source>
</evidence>
<dbReference type="FunFam" id="2.10.25.10:FF:000583">
    <property type="entry name" value="Os02g0633066 protein"/>
    <property type="match status" value="1"/>
</dbReference>
<evidence type="ECO:0000256" key="5">
    <source>
        <dbReference type="ARBA" id="ARBA00022692"/>
    </source>
</evidence>
<dbReference type="STRING" id="4565.A0A3B6H4F8"/>
<dbReference type="PaxDb" id="4565-Traes_3DL_FE035BF6C.1"/>
<dbReference type="Gramene" id="TraesCS3D03G1166000.1">
    <property type="protein sequence ID" value="TraesCS3D03G1166000.1.CDS"/>
    <property type="gene ID" value="TraesCS3D03G1166000"/>
</dbReference>
<dbReference type="InterPro" id="IPR000719">
    <property type="entry name" value="Prot_kinase_dom"/>
</dbReference>
<dbReference type="Pfam" id="PF07714">
    <property type="entry name" value="PK_Tyr_Ser-Thr"/>
    <property type="match status" value="1"/>
</dbReference>
<dbReference type="InterPro" id="IPR001245">
    <property type="entry name" value="Ser-Thr/Tyr_kinase_cat_dom"/>
</dbReference>
<evidence type="ECO:0000313" key="19">
    <source>
        <dbReference type="Proteomes" id="UP000019116"/>
    </source>
</evidence>
<dbReference type="CDD" id="cd00054">
    <property type="entry name" value="EGF_CA"/>
    <property type="match status" value="1"/>
</dbReference>
<dbReference type="GO" id="GO:0005886">
    <property type="term" value="C:plasma membrane"/>
    <property type="evidence" value="ECO:0000318"/>
    <property type="project" value="GO_Central"/>
</dbReference>
<dbReference type="GO" id="GO:0004674">
    <property type="term" value="F:protein serine/threonine kinase activity"/>
    <property type="evidence" value="ECO:0007669"/>
    <property type="project" value="UniProtKB-KW"/>
</dbReference>
<dbReference type="Gene3D" id="1.10.510.10">
    <property type="entry name" value="Transferase(Phosphotransferase) domain 1"/>
    <property type="match status" value="1"/>
</dbReference>
<feature type="signal peptide" evidence="16">
    <location>
        <begin position="1"/>
        <end position="20"/>
    </location>
</feature>
<evidence type="ECO:0000256" key="4">
    <source>
        <dbReference type="ARBA" id="ARBA00022679"/>
    </source>
</evidence>
<keyword evidence="7 14" id="KW-0547">Nucleotide-binding</keyword>
<organism evidence="18">
    <name type="scientific">Triticum aestivum</name>
    <name type="common">Wheat</name>
    <dbReference type="NCBI Taxonomy" id="4565"/>
    <lineage>
        <taxon>Eukaryota</taxon>
        <taxon>Viridiplantae</taxon>
        <taxon>Streptophyta</taxon>
        <taxon>Embryophyta</taxon>
        <taxon>Tracheophyta</taxon>
        <taxon>Spermatophyta</taxon>
        <taxon>Magnoliopsida</taxon>
        <taxon>Liliopsida</taxon>
        <taxon>Poales</taxon>
        <taxon>Poaceae</taxon>
        <taxon>BOP clade</taxon>
        <taxon>Pooideae</taxon>
        <taxon>Triticodae</taxon>
        <taxon>Triticeae</taxon>
        <taxon>Triticinae</taxon>
        <taxon>Triticum</taxon>
    </lineage>
</organism>
<dbReference type="PANTHER" id="PTHR27005:SF189">
    <property type="entry name" value="PROTEIN KINASE DOMAIN-CONTAINING PROTEIN"/>
    <property type="match status" value="1"/>
</dbReference>
<keyword evidence="6 16" id="KW-0732">Signal</keyword>
<keyword evidence="5 15" id="KW-0812">Transmembrane</keyword>
<dbReference type="Gramene" id="TraesNOR3D03G02026030.1">
    <property type="protein sequence ID" value="TraesNOR3D03G02026030.1"/>
    <property type="gene ID" value="TraesNOR3D03G02026030"/>
</dbReference>